<dbReference type="OrthoDB" id="10248936at2759"/>
<reference evidence="4" key="3">
    <citation type="submission" date="2025-09" db="UniProtKB">
        <authorList>
            <consortium name="Ensembl"/>
        </authorList>
    </citation>
    <scope>IDENTIFICATION</scope>
</reference>
<dbReference type="InterPro" id="IPR011057">
    <property type="entry name" value="Mss4-like_sf"/>
</dbReference>
<dbReference type="PROSITE" id="PS51797">
    <property type="entry name" value="TCTP_3"/>
    <property type="match status" value="1"/>
</dbReference>
<dbReference type="Gene3D" id="2.170.150.10">
    <property type="entry name" value="Metal Binding Protein, Guanine Nucleotide Exchange Factor, Chain A"/>
    <property type="match status" value="1"/>
</dbReference>
<dbReference type="CTD" id="7178"/>
<proteinExistence type="inferred from homology"/>
<dbReference type="FunCoup" id="A0A672F892">
    <property type="interactions" value="2011"/>
</dbReference>
<evidence type="ECO:0000313" key="5">
    <source>
        <dbReference type="Proteomes" id="UP000472267"/>
    </source>
</evidence>
<dbReference type="PRINTS" id="PR01653">
    <property type="entry name" value="TCTPROTEIN"/>
</dbReference>
<protein>
    <recommendedName>
        <fullName evidence="1">Translationally-controlled tumor protein homolog</fullName>
    </recommendedName>
</protein>
<organism evidence="4 5">
    <name type="scientific">Salarias fasciatus</name>
    <name type="common">Jewelled blenny</name>
    <name type="synonym">Blennius fasciatus</name>
    <dbReference type="NCBI Taxonomy" id="181472"/>
    <lineage>
        <taxon>Eukaryota</taxon>
        <taxon>Metazoa</taxon>
        <taxon>Chordata</taxon>
        <taxon>Craniata</taxon>
        <taxon>Vertebrata</taxon>
        <taxon>Euteleostomi</taxon>
        <taxon>Actinopterygii</taxon>
        <taxon>Neopterygii</taxon>
        <taxon>Teleostei</taxon>
        <taxon>Neoteleostei</taxon>
        <taxon>Acanthomorphata</taxon>
        <taxon>Ovalentaria</taxon>
        <taxon>Blenniimorphae</taxon>
        <taxon>Blenniiformes</taxon>
        <taxon>Blennioidei</taxon>
        <taxon>Blenniidae</taxon>
        <taxon>Salariinae</taxon>
        <taxon>Salarias</taxon>
    </lineage>
</organism>
<dbReference type="SUPFAM" id="SSF51316">
    <property type="entry name" value="Mss4-like"/>
    <property type="match status" value="1"/>
</dbReference>
<evidence type="ECO:0000256" key="1">
    <source>
        <dbReference type="ARBA" id="ARBA00014759"/>
    </source>
</evidence>
<dbReference type="FunFam" id="2.170.150.10:FF:000002">
    <property type="entry name" value="Translationally-controlled tumor protein homolog"/>
    <property type="match status" value="1"/>
</dbReference>
<evidence type="ECO:0000313" key="4">
    <source>
        <dbReference type="Ensembl" id="ENSSFAP00005001772.1"/>
    </source>
</evidence>
<sequence>MIIYKCIISGDEMFSDIYKITESEDGILYHVEGHMVANRTEKIDESLFGANASAEEAPDVNEESSVSGVDIVLNHKLQSTSFDKKSYLAYIKGYSKFIKDKLKETNPDRAAVFEAGAPAAVKAIVGNIKNYDFYTGESMNPDGSLGLLDYKEDGLTPFMIFFKDGLEIEKC</sequence>
<dbReference type="InterPro" id="IPR018105">
    <property type="entry name" value="Translational_control_tumour_p"/>
</dbReference>
<dbReference type="GeneID" id="115403794"/>
<dbReference type="InterPro" id="IPR018103">
    <property type="entry name" value="Translation_control_tumour_CS"/>
</dbReference>
<dbReference type="InterPro" id="IPR034737">
    <property type="entry name" value="TCTP"/>
</dbReference>
<dbReference type="Proteomes" id="UP000472267">
    <property type="component" value="Chromosome 16"/>
</dbReference>
<gene>
    <name evidence="4" type="primary">tpt1</name>
</gene>
<keyword evidence="5" id="KW-1185">Reference proteome</keyword>
<dbReference type="Pfam" id="PF00838">
    <property type="entry name" value="TCTP"/>
    <property type="match status" value="1"/>
</dbReference>
<evidence type="ECO:0000259" key="3">
    <source>
        <dbReference type="PROSITE" id="PS51797"/>
    </source>
</evidence>
<reference evidence="4" key="1">
    <citation type="submission" date="2019-06" db="EMBL/GenBank/DDBJ databases">
        <authorList>
            <consortium name="Wellcome Sanger Institute Data Sharing"/>
        </authorList>
    </citation>
    <scope>NUCLEOTIDE SEQUENCE [LARGE SCALE GENOMIC DNA]</scope>
</reference>
<dbReference type="PROSITE" id="PS01003">
    <property type="entry name" value="TCTP_2"/>
    <property type="match status" value="1"/>
</dbReference>
<dbReference type="InParanoid" id="A0A672F892"/>
<evidence type="ECO:0000256" key="2">
    <source>
        <dbReference type="PROSITE-ProRule" id="PRU01133"/>
    </source>
</evidence>
<dbReference type="AlphaFoldDB" id="A0A672F892"/>
<name>A0A672F892_SALFA</name>
<dbReference type="GO" id="GO:0005509">
    <property type="term" value="F:calcium ion binding"/>
    <property type="evidence" value="ECO:0007669"/>
    <property type="project" value="TreeGrafter"/>
</dbReference>
<dbReference type="PANTHER" id="PTHR11991:SF0">
    <property type="entry name" value="TRANSLATIONALLY-CONTROLLED TUMOR PROTEIN"/>
    <property type="match status" value="1"/>
</dbReference>
<comment type="similarity">
    <text evidence="2">Belongs to the TCTP family.</text>
</comment>
<dbReference type="Ensembl" id="ENSSFAT00005001875.1">
    <property type="protein sequence ID" value="ENSSFAP00005001772.1"/>
    <property type="gene ID" value="ENSSFAG00005001191.1"/>
</dbReference>
<dbReference type="RefSeq" id="XP_029968663.1">
    <property type="nucleotide sequence ID" value="XM_030112803.1"/>
</dbReference>
<feature type="domain" description="TCTP" evidence="3">
    <location>
        <begin position="1"/>
        <end position="171"/>
    </location>
</feature>
<dbReference type="OMA" id="CAMITEG"/>
<dbReference type="PANTHER" id="PTHR11991">
    <property type="entry name" value="TRANSLATIONALLY CONTROLLED TUMOR PROTEIN-RELATED"/>
    <property type="match status" value="1"/>
</dbReference>
<dbReference type="InterPro" id="IPR011323">
    <property type="entry name" value="Mss4/transl-control_tumour"/>
</dbReference>
<accession>A0A672F892</accession>
<dbReference type="GO" id="GO:0005737">
    <property type="term" value="C:cytoplasm"/>
    <property type="evidence" value="ECO:0007669"/>
    <property type="project" value="TreeGrafter"/>
</dbReference>
<reference evidence="4" key="2">
    <citation type="submission" date="2025-08" db="UniProtKB">
        <authorList>
            <consortium name="Ensembl"/>
        </authorList>
    </citation>
    <scope>IDENTIFICATION</scope>
</reference>